<evidence type="ECO:0000313" key="3">
    <source>
        <dbReference type="Proteomes" id="UP001212152"/>
    </source>
</evidence>
<organism evidence="2 3">
    <name type="scientific">Geranomyces variabilis</name>
    <dbReference type="NCBI Taxonomy" id="109894"/>
    <lineage>
        <taxon>Eukaryota</taxon>
        <taxon>Fungi</taxon>
        <taxon>Fungi incertae sedis</taxon>
        <taxon>Chytridiomycota</taxon>
        <taxon>Chytridiomycota incertae sedis</taxon>
        <taxon>Chytridiomycetes</taxon>
        <taxon>Spizellomycetales</taxon>
        <taxon>Powellomycetaceae</taxon>
        <taxon>Geranomyces</taxon>
    </lineage>
</organism>
<name>A0AAD5XQ12_9FUNG</name>
<protein>
    <submittedName>
        <fullName evidence="2">Uncharacterized protein</fullName>
    </submittedName>
</protein>
<dbReference type="EMBL" id="JADGJQ010000065">
    <property type="protein sequence ID" value="KAJ3174465.1"/>
    <property type="molecule type" value="Genomic_DNA"/>
</dbReference>
<sequence>MTITDSGEGGGRSRLLVHGDGSHVKASSYSYLTKLYLGTDLTRYDAGAMWNGHGTVTEPANYLASRRLVIPVIPHLSTVGLDSISAKDPVYKYLLELIKETDPSPSDEELRTLRKDLGTSPRLKA</sequence>
<comment type="caution">
    <text evidence="2">The sequence shown here is derived from an EMBL/GenBank/DDBJ whole genome shotgun (WGS) entry which is preliminary data.</text>
</comment>
<accession>A0AAD5XQ12</accession>
<dbReference type="Proteomes" id="UP001212152">
    <property type="component" value="Unassembled WGS sequence"/>
</dbReference>
<keyword evidence="3" id="KW-1185">Reference proteome</keyword>
<dbReference type="AlphaFoldDB" id="A0AAD5XQ12"/>
<evidence type="ECO:0000256" key="1">
    <source>
        <dbReference type="SAM" id="MobiDB-lite"/>
    </source>
</evidence>
<evidence type="ECO:0000313" key="2">
    <source>
        <dbReference type="EMBL" id="KAJ3174465.1"/>
    </source>
</evidence>
<gene>
    <name evidence="2" type="ORF">HDU87_007157</name>
</gene>
<feature type="region of interest" description="Disordered" evidence="1">
    <location>
        <begin position="102"/>
        <end position="125"/>
    </location>
</feature>
<feature type="compositionally biased region" description="Basic and acidic residues" evidence="1">
    <location>
        <begin position="102"/>
        <end position="117"/>
    </location>
</feature>
<proteinExistence type="predicted"/>
<reference evidence="2" key="1">
    <citation type="submission" date="2020-05" db="EMBL/GenBank/DDBJ databases">
        <title>Phylogenomic resolution of chytrid fungi.</title>
        <authorList>
            <person name="Stajich J.E."/>
            <person name="Amses K."/>
            <person name="Simmons R."/>
            <person name="Seto K."/>
            <person name="Myers J."/>
            <person name="Bonds A."/>
            <person name="Quandt C.A."/>
            <person name="Barry K."/>
            <person name="Liu P."/>
            <person name="Grigoriev I."/>
            <person name="Longcore J.E."/>
            <person name="James T.Y."/>
        </authorList>
    </citation>
    <scope>NUCLEOTIDE SEQUENCE</scope>
    <source>
        <strain evidence="2">JEL0379</strain>
    </source>
</reference>